<dbReference type="Pfam" id="PF02362">
    <property type="entry name" value="B3"/>
    <property type="match status" value="3"/>
</dbReference>
<feature type="domain" description="TF-B3" evidence="7">
    <location>
        <begin position="169"/>
        <end position="263"/>
    </location>
</feature>
<keyword evidence="9" id="KW-1185">Reference proteome</keyword>
<gene>
    <name evidence="8" type="ORF">LIER_00091</name>
</gene>
<evidence type="ECO:0000313" key="9">
    <source>
        <dbReference type="Proteomes" id="UP001454036"/>
    </source>
</evidence>
<proteinExistence type="predicted"/>
<protein>
    <recommendedName>
        <fullName evidence="7">TF-B3 domain-containing protein</fullName>
    </recommendedName>
</protein>
<dbReference type="SUPFAM" id="SSF101936">
    <property type="entry name" value="DNA-binding pseudobarrel domain"/>
    <property type="match status" value="3"/>
</dbReference>
<keyword evidence="4" id="KW-0238">DNA-binding</keyword>
<name>A0AAV3NHQ2_LITER</name>
<evidence type="ECO:0000256" key="1">
    <source>
        <dbReference type="ARBA" id="ARBA00004123"/>
    </source>
</evidence>
<dbReference type="Gene3D" id="2.40.330.10">
    <property type="entry name" value="DNA-binding pseudobarrel domain"/>
    <property type="match status" value="3"/>
</dbReference>
<dbReference type="GO" id="GO:0005634">
    <property type="term" value="C:nucleus"/>
    <property type="evidence" value="ECO:0007669"/>
    <property type="project" value="UniProtKB-SubCell"/>
</dbReference>
<accession>A0AAV3NHQ2</accession>
<evidence type="ECO:0000256" key="2">
    <source>
        <dbReference type="ARBA" id="ARBA00022737"/>
    </source>
</evidence>
<dbReference type="InterPro" id="IPR003340">
    <property type="entry name" value="B3_DNA-bd"/>
</dbReference>
<dbReference type="PANTHER" id="PTHR31674:SF62">
    <property type="entry name" value="B3 DOMAIN-CONTAINING PROTEIN REM14-RELATED"/>
    <property type="match status" value="1"/>
</dbReference>
<reference evidence="8 9" key="1">
    <citation type="submission" date="2024-01" db="EMBL/GenBank/DDBJ databases">
        <title>The complete chloroplast genome sequence of Lithospermum erythrorhizon: insights into the phylogenetic relationship among Boraginaceae species and the maternal lineages of purple gromwells.</title>
        <authorList>
            <person name="Okada T."/>
            <person name="Watanabe K."/>
        </authorList>
    </citation>
    <scope>NUCLEOTIDE SEQUENCE [LARGE SCALE GENOMIC DNA]</scope>
</reference>
<dbReference type="InterPro" id="IPR039218">
    <property type="entry name" value="REM_fam"/>
</dbReference>
<dbReference type="GO" id="GO:0003677">
    <property type="term" value="F:DNA binding"/>
    <property type="evidence" value="ECO:0007669"/>
    <property type="project" value="UniProtKB-KW"/>
</dbReference>
<keyword evidence="2" id="KW-0677">Repeat</keyword>
<feature type="domain" description="TF-B3" evidence="7">
    <location>
        <begin position="297"/>
        <end position="391"/>
    </location>
</feature>
<keyword evidence="5" id="KW-0804">Transcription</keyword>
<dbReference type="PROSITE" id="PS50863">
    <property type="entry name" value="B3"/>
    <property type="match status" value="3"/>
</dbReference>
<dbReference type="EMBL" id="BAABME010000005">
    <property type="protein sequence ID" value="GAA0138326.1"/>
    <property type="molecule type" value="Genomic_DNA"/>
</dbReference>
<dbReference type="InterPro" id="IPR015300">
    <property type="entry name" value="DNA-bd_pseudobarrel_sf"/>
</dbReference>
<comment type="caution">
    <text evidence="8">The sequence shown here is derived from an EMBL/GenBank/DDBJ whole genome shotgun (WGS) entry which is preliminary data.</text>
</comment>
<evidence type="ECO:0000256" key="5">
    <source>
        <dbReference type="ARBA" id="ARBA00023163"/>
    </source>
</evidence>
<evidence type="ECO:0000313" key="8">
    <source>
        <dbReference type="EMBL" id="GAA0138326.1"/>
    </source>
</evidence>
<organism evidence="8 9">
    <name type="scientific">Lithospermum erythrorhizon</name>
    <name type="common">Purple gromwell</name>
    <name type="synonym">Lithospermum officinale var. erythrorhizon</name>
    <dbReference type="NCBI Taxonomy" id="34254"/>
    <lineage>
        <taxon>Eukaryota</taxon>
        <taxon>Viridiplantae</taxon>
        <taxon>Streptophyta</taxon>
        <taxon>Embryophyta</taxon>
        <taxon>Tracheophyta</taxon>
        <taxon>Spermatophyta</taxon>
        <taxon>Magnoliopsida</taxon>
        <taxon>eudicotyledons</taxon>
        <taxon>Gunneridae</taxon>
        <taxon>Pentapetalae</taxon>
        <taxon>asterids</taxon>
        <taxon>lamiids</taxon>
        <taxon>Boraginales</taxon>
        <taxon>Boraginaceae</taxon>
        <taxon>Boraginoideae</taxon>
        <taxon>Lithospermeae</taxon>
        <taxon>Lithospermum</taxon>
    </lineage>
</organism>
<dbReference type="PANTHER" id="PTHR31674">
    <property type="entry name" value="B3 DOMAIN-CONTAINING PROTEIN REM-LIKE 3-RELATED"/>
    <property type="match status" value="1"/>
</dbReference>
<comment type="subcellular location">
    <subcellularLocation>
        <location evidence="1">Nucleus</location>
    </subcellularLocation>
</comment>
<keyword evidence="6" id="KW-0539">Nucleus</keyword>
<dbReference type="SMART" id="SM01019">
    <property type="entry name" value="B3"/>
    <property type="match status" value="3"/>
</dbReference>
<evidence type="ECO:0000256" key="6">
    <source>
        <dbReference type="ARBA" id="ARBA00023242"/>
    </source>
</evidence>
<feature type="domain" description="TF-B3" evidence="7">
    <location>
        <begin position="25"/>
        <end position="114"/>
    </location>
</feature>
<evidence type="ECO:0000256" key="3">
    <source>
        <dbReference type="ARBA" id="ARBA00023015"/>
    </source>
</evidence>
<dbReference type="Proteomes" id="UP001454036">
    <property type="component" value="Unassembled WGS sequence"/>
</dbReference>
<evidence type="ECO:0000256" key="4">
    <source>
        <dbReference type="ARBA" id="ARBA00023125"/>
    </source>
</evidence>
<dbReference type="AlphaFoldDB" id="A0AAV3NHQ2"/>
<evidence type="ECO:0000259" key="7">
    <source>
        <dbReference type="PROSITE" id="PS50863"/>
    </source>
</evidence>
<keyword evidence="3" id="KW-0805">Transcription regulation</keyword>
<dbReference type="CDD" id="cd10017">
    <property type="entry name" value="B3_DNA"/>
    <property type="match status" value="3"/>
</dbReference>
<sequence>MQNKPFKKTFDLISSTCAMRIPPKKPHFFKPLLPGFKNGITIPPNFFRFLNGTKHEKAVLKRAGREWHVKMNLRKLGDDGWKHFSEDNDLHVGDFAVFRHEGNMVFEVLLFDPSTCLKECSTHMIKVEPAETKEAEEERSLGYLQSKELKRRSKAAPVAETISSKERPHFVSFIKPFNVKYSHLYVPTKFAKENGLLKDYCKITLVDDLQRSWPMVLRHNKSHVYIGCGWVDFREANGLKVGDRFKFEIIKTGKTPVVNFNIELKKGPKETPVAETISCRQKATPVAETLSSRECPHFVSSIKPYNVKSPRLPLPKEFAKQNGLMKKFCKLILVDDRHRSWPVVLRHNKSYISIGSGWVTFREANDLKAGDRFKFEIIKNGKTPVVNFIALGRPLRKDCSRRDDENVDMD</sequence>